<dbReference type="SMART" id="SM00387">
    <property type="entry name" value="HATPase_c"/>
    <property type="match status" value="1"/>
</dbReference>
<dbReference type="Pfam" id="PF01590">
    <property type="entry name" value="GAF"/>
    <property type="match status" value="1"/>
</dbReference>
<comment type="catalytic activity">
    <reaction evidence="1">
        <text>ATP + protein L-histidine = ADP + protein N-phospho-L-histidine.</text>
        <dbReference type="EC" id="2.7.13.3"/>
    </reaction>
</comment>
<dbReference type="RefSeq" id="WP_145194971.1">
    <property type="nucleotide sequence ID" value="NZ_CP036434.1"/>
</dbReference>
<keyword evidence="12" id="KW-0472">Membrane</keyword>
<dbReference type="Gene3D" id="3.30.450.40">
    <property type="match status" value="2"/>
</dbReference>
<evidence type="ECO:0000256" key="5">
    <source>
        <dbReference type="ARBA" id="ARBA00022679"/>
    </source>
</evidence>
<dbReference type="Gene3D" id="1.10.287.130">
    <property type="match status" value="1"/>
</dbReference>
<dbReference type="SMART" id="SM00388">
    <property type="entry name" value="HisKA"/>
    <property type="match status" value="1"/>
</dbReference>
<dbReference type="FunFam" id="3.30.565.10:FF:000010">
    <property type="entry name" value="Sensor histidine kinase RcsC"/>
    <property type="match status" value="1"/>
</dbReference>
<keyword evidence="5 17" id="KW-0808">Transferase</keyword>
<protein>
    <recommendedName>
        <fullName evidence="3">histidine kinase</fullName>
        <ecNumber evidence="3">2.7.13.3</ecNumber>
    </recommendedName>
</protein>
<dbReference type="InterPro" id="IPR001789">
    <property type="entry name" value="Sig_transdc_resp-reg_receiver"/>
</dbReference>
<dbReference type="CDD" id="cd16922">
    <property type="entry name" value="HATPase_EvgS-ArcB-TorS-like"/>
    <property type="match status" value="1"/>
</dbReference>
<dbReference type="PANTHER" id="PTHR45339">
    <property type="entry name" value="HYBRID SIGNAL TRANSDUCTION HISTIDINE KINASE J"/>
    <property type="match status" value="1"/>
</dbReference>
<dbReference type="InterPro" id="IPR004358">
    <property type="entry name" value="Sig_transdc_His_kin-like_C"/>
</dbReference>
<name>A0A518ENA1_9BACT</name>
<dbReference type="InterPro" id="IPR005467">
    <property type="entry name" value="His_kinase_dom"/>
</dbReference>
<dbReference type="SUPFAM" id="SSF47384">
    <property type="entry name" value="Homodimeric domain of signal transducing histidine kinase"/>
    <property type="match status" value="1"/>
</dbReference>
<dbReference type="CDD" id="cd00082">
    <property type="entry name" value="HisKA"/>
    <property type="match status" value="1"/>
</dbReference>
<evidence type="ECO:0000256" key="2">
    <source>
        <dbReference type="ARBA" id="ARBA00004370"/>
    </source>
</evidence>
<dbReference type="Pfam" id="PF13185">
    <property type="entry name" value="GAF_2"/>
    <property type="match status" value="1"/>
</dbReference>
<evidence type="ECO:0000313" key="17">
    <source>
        <dbReference type="EMBL" id="QDV05563.1"/>
    </source>
</evidence>
<dbReference type="EC" id="2.7.13.3" evidence="3"/>
<dbReference type="Pfam" id="PF00512">
    <property type="entry name" value="HisKA"/>
    <property type="match status" value="1"/>
</dbReference>
<evidence type="ECO:0000256" key="3">
    <source>
        <dbReference type="ARBA" id="ARBA00012438"/>
    </source>
</evidence>
<dbReference type="AlphaFoldDB" id="A0A518ENA1"/>
<dbReference type="SUPFAM" id="SSF55781">
    <property type="entry name" value="GAF domain-like"/>
    <property type="match status" value="2"/>
</dbReference>
<dbReference type="GO" id="GO:0005524">
    <property type="term" value="F:ATP binding"/>
    <property type="evidence" value="ECO:0007669"/>
    <property type="project" value="UniProtKB-KW"/>
</dbReference>
<reference evidence="17 18" key="1">
    <citation type="submission" date="2019-02" db="EMBL/GenBank/DDBJ databases">
        <title>Deep-cultivation of Planctomycetes and their phenomic and genomic characterization uncovers novel biology.</title>
        <authorList>
            <person name="Wiegand S."/>
            <person name="Jogler M."/>
            <person name="Boedeker C."/>
            <person name="Pinto D."/>
            <person name="Vollmers J."/>
            <person name="Rivas-Marin E."/>
            <person name="Kohn T."/>
            <person name="Peeters S.H."/>
            <person name="Heuer A."/>
            <person name="Rast P."/>
            <person name="Oberbeckmann S."/>
            <person name="Bunk B."/>
            <person name="Jeske O."/>
            <person name="Meyerdierks A."/>
            <person name="Storesund J.E."/>
            <person name="Kallscheuer N."/>
            <person name="Luecker S."/>
            <person name="Lage O.M."/>
            <person name="Pohl T."/>
            <person name="Merkel B.J."/>
            <person name="Hornburger P."/>
            <person name="Mueller R.-W."/>
            <person name="Bruemmer F."/>
            <person name="Labrenz M."/>
            <person name="Spormann A.M."/>
            <person name="Op den Camp H."/>
            <person name="Overmann J."/>
            <person name="Amann R."/>
            <person name="Jetten M.S.M."/>
            <person name="Mascher T."/>
            <person name="Medema M.H."/>
            <person name="Devos D.P."/>
            <person name="Kaster A.-K."/>
            <person name="Ovreas L."/>
            <person name="Rohde M."/>
            <person name="Galperin M.Y."/>
            <person name="Jogler C."/>
        </authorList>
    </citation>
    <scope>NUCLEOTIDE SEQUENCE [LARGE SCALE GENOMIC DNA]</scope>
    <source>
        <strain evidence="17 18">Poly30</strain>
    </source>
</reference>
<keyword evidence="8 17" id="KW-0418">Kinase</keyword>
<dbReference type="Proteomes" id="UP000320390">
    <property type="component" value="Chromosome"/>
</dbReference>
<keyword evidence="7" id="KW-0547">Nucleotide-binding</keyword>
<dbReference type="GO" id="GO:0000155">
    <property type="term" value="F:phosphorelay sensor kinase activity"/>
    <property type="evidence" value="ECO:0007669"/>
    <property type="project" value="InterPro"/>
</dbReference>
<gene>
    <name evidence="17" type="primary">luxQ_4</name>
    <name evidence="17" type="ORF">Poly30_10610</name>
</gene>
<evidence type="ECO:0000256" key="6">
    <source>
        <dbReference type="ARBA" id="ARBA00022692"/>
    </source>
</evidence>
<evidence type="ECO:0000256" key="10">
    <source>
        <dbReference type="ARBA" id="ARBA00022989"/>
    </source>
</evidence>
<evidence type="ECO:0000256" key="13">
    <source>
        <dbReference type="PROSITE-ProRule" id="PRU00169"/>
    </source>
</evidence>
<feature type="domain" description="Response regulatory" evidence="16">
    <location>
        <begin position="649"/>
        <end position="764"/>
    </location>
</feature>
<dbReference type="EMBL" id="CP036434">
    <property type="protein sequence ID" value="QDV05563.1"/>
    <property type="molecule type" value="Genomic_DNA"/>
</dbReference>
<feature type="domain" description="Histidine kinase" evidence="15">
    <location>
        <begin position="388"/>
        <end position="613"/>
    </location>
</feature>
<feature type="region of interest" description="Disordered" evidence="14">
    <location>
        <begin position="1"/>
        <end position="23"/>
    </location>
</feature>
<dbReference type="Gene3D" id="3.40.50.2300">
    <property type="match status" value="1"/>
</dbReference>
<evidence type="ECO:0000256" key="11">
    <source>
        <dbReference type="ARBA" id="ARBA00023012"/>
    </source>
</evidence>
<evidence type="ECO:0000256" key="4">
    <source>
        <dbReference type="ARBA" id="ARBA00022553"/>
    </source>
</evidence>
<dbReference type="PROSITE" id="PS50109">
    <property type="entry name" value="HIS_KIN"/>
    <property type="match status" value="1"/>
</dbReference>
<dbReference type="InterPro" id="IPR003661">
    <property type="entry name" value="HisK_dim/P_dom"/>
</dbReference>
<dbReference type="SMART" id="SM00448">
    <property type="entry name" value="REC"/>
    <property type="match status" value="1"/>
</dbReference>
<feature type="modified residue" description="4-aspartylphosphate" evidence="13">
    <location>
        <position position="698"/>
    </location>
</feature>
<dbReference type="InterPro" id="IPR011006">
    <property type="entry name" value="CheY-like_superfamily"/>
</dbReference>
<dbReference type="FunFam" id="1.10.287.130:FF:000004">
    <property type="entry name" value="Ethylene receptor 1"/>
    <property type="match status" value="1"/>
</dbReference>
<dbReference type="SUPFAM" id="SSF55874">
    <property type="entry name" value="ATPase domain of HSP90 chaperone/DNA topoisomerase II/histidine kinase"/>
    <property type="match status" value="1"/>
</dbReference>
<evidence type="ECO:0000256" key="7">
    <source>
        <dbReference type="ARBA" id="ARBA00022741"/>
    </source>
</evidence>
<proteinExistence type="predicted"/>
<keyword evidence="18" id="KW-1185">Reference proteome</keyword>
<evidence type="ECO:0000259" key="15">
    <source>
        <dbReference type="PROSITE" id="PS50109"/>
    </source>
</evidence>
<dbReference type="Pfam" id="PF02518">
    <property type="entry name" value="HATPase_c"/>
    <property type="match status" value="1"/>
</dbReference>
<dbReference type="InterPro" id="IPR036890">
    <property type="entry name" value="HATPase_C_sf"/>
</dbReference>
<keyword evidence="4 13" id="KW-0597">Phosphoprotein</keyword>
<dbReference type="CDD" id="cd17546">
    <property type="entry name" value="REC_hyHK_CKI1_RcsC-like"/>
    <property type="match status" value="1"/>
</dbReference>
<dbReference type="PRINTS" id="PR00344">
    <property type="entry name" value="BCTRLSENSOR"/>
</dbReference>
<keyword evidence="6" id="KW-0812">Transmembrane</keyword>
<keyword evidence="10" id="KW-1133">Transmembrane helix</keyword>
<dbReference type="PROSITE" id="PS50110">
    <property type="entry name" value="RESPONSE_REGULATORY"/>
    <property type="match status" value="1"/>
</dbReference>
<dbReference type="SUPFAM" id="SSF52172">
    <property type="entry name" value="CheY-like"/>
    <property type="match status" value="1"/>
</dbReference>
<sequence length="774" mass="82352">MPAGNPPHHAHDCDSHGSTGKAPVQPASAELLSFIQELSRQETYQTVLDCTATWLELLIPCDRASLAFPVAPKGEWSIGDAKELSVTVLDGIAAIPTNWRIPIDASVAGDAFRSGQIRGSDDFSGETAVDLVKLREGGLRSSRCAPLVAGGRTIGTLNIGRKAPYAFSPADERFLQETATIVAAQCLLHQRIAEARETAAHEAENSRMVSLLQRLQLKLAHLDDEGDICSTTAHYLKRIFRSDLASLALLNADRDVVTIRALTRRKDEDPFDLVVPVPGSLFEKTIVQKRAVTWRDDAPGAAALSQHAFMGYRSGITAPLSSGSDVLGTLNLASSDVDAFDSTNTTRITELGRIVGTALASLRAHNALKEAQRDAEAASAAKGAFLANVSHELRTPLNGVLGMAQLLEGTPLDAEQLELVATIKSSGQLLMRVISDVLEVSKIESGSTVLETIPFDPVGTVAKACAMVSPAANEKGLEIAIESAPELPTMALGDPTRLQQIVVNLLSNAVKFTQKGGVYVTMRPEEADEEADEKSHRIEIAVRDTGKGIAQDAIERIFVPFQQEEASTTRRFGGTGLGLAICKQFAQLMGGGIQATSQEGEGSVFTVKIVLGRVAEASASGDGGAASSPREAVTNDDLDSSFAAATPLRILVVDDNPVNRRVAQRLLQRLGYEPELAGSGQVAIDLTAWSPYDLVFMDLSMPEIDGFEASAAIQAALDSPPTIVALTADVQESTRERCLGAGMYGLLAKPFSVATLKAQLMDVHALRKARRTAA</sequence>
<keyword evidence="11" id="KW-0902">Two-component regulatory system</keyword>
<dbReference type="GO" id="GO:0016020">
    <property type="term" value="C:membrane"/>
    <property type="evidence" value="ECO:0007669"/>
    <property type="project" value="UniProtKB-SubCell"/>
</dbReference>
<organism evidence="17 18">
    <name type="scientific">Saltatorellus ferox</name>
    <dbReference type="NCBI Taxonomy" id="2528018"/>
    <lineage>
        <taxon>Bacteria</taxon>
        <taxon>Pseudomonadati</taxon>
        <taxon>Planctomycetota</taxon>
        <taxon>Planctomycetia</taxon>
        <taxon>Planctomycetia incertae sedis</taxon>
        <taxon>Saltatorellus</taxon>
    </lineage>
</organism>
<dbReference type="PANTHER" id="PTHR45339:SF1">
    <property type="entry name" value="HYBRID SIGNAL TRANSDUCTION HISTIDINE KINASE J"/>
    <property type="match status" value="1"/>
</dbReference>
<dbReference type="InterPro" id="IPR029016">
    <property type="entry name" value="GAF-like_dom_sf"/>
</dbReference>
<accession>A0A518ENA1</accession>
<dbReference type="InterPro" id="IPR003018">
    <property type="entry name" value="GAF"/>
</dbReference>
<dbReference type="Gene3D" id="3.30.565.10">
    <property type="entry name" value="Histidine kinase-like ATPase, C-terminal domain"/>
    <property type="match status" value="1"/>
</dbReference>
<dbReference type="OrthoDB" id="459598at2"/>
<dbReference type="InterPro" id="IPR003594">
    <property type="entry name" value="HATPase_dom"/>
</dbReference>
<evidence type="ECO:0000313" key="18">
    <source>
        <dbReference type="Proteomes" id="UP000320390"/>
    </source>
</evidence>
<evidence type="ECO:0000256" key="1">
    <source>
        <dbReference type="ARBA" id="ARBA00000085"/>
    </source>
</evidence>
<dbReference type="Pfam" id="PF00072">
    <property type="entry name" value="Response_reg"/>
    <property type="match status" value="1"/>
</dbReference>
<comment type="subcellular location">
    <subcellularLocation>
        <location evidence="2">Membrane</location>
    </subcellularLocation>
</comment>
<evidence type="ECO:0000256" key="8">
    <source>
        <dbReference type="ARBA" id="ARBA00022777"/>
    </source>
</evidence>
<dbReference type="InterPro" id="IPR036097">
    <property type="entry name" value="HisK_dim/P_sf"/>
</dbReference>
<evidence type="ECO:0000256" key="9">
    <source>
        <dbReference type="ARBA" id="ARBA00022840"/>
    </source>
</evidence>
<evidence type="ECO:0000259" key="16">
    <source>
        <dbReference type="PROSITE" id="PS50110"/>
    </source>
</evidence>
<dbReference type="SMART" id="SM00065">
    <property type="entry name" value="GAF"/>
    <property type="match status" value="2"/>
</dbReference>
<keyword evidence="9" id="KW-0067">ATP-binding</keyword>
<evidence type="ECO:0000256" key="14">
    <source>
        <dbReference type="SAM" id="MobiDB-lite"/>
    </source>
</evidence>
<evidence type="ECO:0000256" key="12">
    <source>
        <dbReference type="ARBA" id="ARBA00023136"/>
    </source>
</evidence>